<reference evidence="6" key="1">
    <citation type="submission" date="2018-05" db="EMBL/GenBank/DDBJ databases">
        <authorList>
            <person name="Lanie J.A."/>
            <person name="Ng W.-L."/>
            <person name="Kazmierczak K.M."/>
            <person name="Andrzejewski T.M."/>
            <person name="Davidsen T.M."/>
            <person name="Wayne K.J."/>
            <person name="Tettelin H."/>
            <person name="Glass J.I."/>
            <person name="Rusch D."/>
            <person name="Podicherti R."/>
            <person name="Tsui H.-C.T."/>
            <person name="Winkler M.E."/>
        </authorList>
    </citation>
    <scope>NUCLEOTIDE SEQUENCE</scope>
</reference>
<dbReference type="Gene3D" id="3.40.50.720">
    <property type="entry name" value="NAD(P)-binding Rossmann-like Domain"/>
    <property type="match status" value="1"/>
</dbReference>
<accession>A0A381X648</accession>
<dbReference type="PANTHER" id="PTHR43715">
    <property type="entry name" value="GDP-MANNOSE 4,6-DEHYDRATASE"/>
    <property type="match status" value="1"/>
</dbReference>
<comment type="cofactor">
    <cofactor evidence="1">
        <name>NADP(+)</name>
        <dbReference type="ChEBI" id="CHEBI:58349"/>
    </cofactor>
</comment>
<dbReference type="EC" id="4.2.1.47" evidence="3"/>
<evidence type="ECO:0000256" key="4">
    <source>
        <dbReference type="ARBA" id="ARBA00023239"/>
    </source>
</evidence>
<gene>
    <name evidence="6" type="ORF">METZ01_LOCUS113058</name>
</gene>
<organism evidence="6">
    <name type="scientific">marine metagenome</name>
    <dbReference type="NCBI Taxonomy" id="408172"/>
    <lineage>
        <taxon>unclassified sequences</taxon>
        <taxon>metagenomes</taxon>
        <taxon>ecological metagenomes</taxon>
    </lineage>
</organism>
<dbReference type="PANTHER" id="PTHR43715:SF1">
    <property type="entry name" value="GDP-MANNOSE 4,6 DEHYDRATASE"/>
    <property type="match status" value="1"/>
</dbReference>
<evidence type="ECO:0000259" key="5">
    <source>
        <dbReference type="Pfam" id="PF16363"/>
    </source>
</evidence>
<evidence type="ECO:0000256" key="3">
    <source>
        <dbReference type="ARBA" id="ARBA00011989"/>
    </source>
</evidence>
<name>A0A381X648_9ZZZZ</name>
<dbReference type="AlphaFoldDB" id="A0A381X648"/>
<dbReference type="GO" id="GO:0042351">
    <property type="term" value="P:'de novo' GDP-L-fucose biosynthetic process"/>
    <property type="evidence" value="ECO:0007669"/>
    <property type="project" value="TreeGrafter"/>
</dbReference>
<keyword evidence="4" id="KW-0456">Lyase</keyword>
<dbReference type="Pfam" id="PF16363">
    <property type="entry name" value="GDP_Man_Dehyd"/>
    <property type="match status" value="1"/>
</dbReference>
<dbReference type="GO" id="GO:0008446">
    <property type="term" value="F:GDP-mannose 4,6-dehydratase activity"/>
    <property type="evidence" value="ECO:0007669"/>
    <property type="project" value="UniProtKB-EC"/>
</dbReference>
<dbReference type="InterPro" id="IPR016040">
    <property type="entry name" value="NAD(P)-bd_dom"/>
</dbReference>
<dbReference type="FunFam" id="3.40.50.720:FF:000924">
    <property type="entry name" value="GDP-mannose 4,6 dehydratase"/>
    <property type="match status" value="1"/>
</dbReference>
<dbReference type="CDD" id="cd05260">
    <property type="entry name" value="GDP_MD_SDR_e"/>
    <property type="match status" value="1"/>
</dbReference>
<dbReference type="InterPro" id="IPR036291">
    <property type="entry name" value="NAD(P)-bd_dom_sf"/>
</dbReference>
<evidence type="ECO:0000256" key="1">
    <source>
        <dbReference type="ARBA" id="ARBA00001937"/>
    </source>
</evidence>
<evidence type="ECO:0000313" key="6">
    <source>
        <dbReference type="EMBL" id="SVA60204.1"/>
    </source>
</evidence>
<dbReference type="InterPro" id="IPR006368">
    <property type="entry name" value="GDP_Man_deHydtase"/>
</dbReference>
<comment type="similarity">
    <text evidence="2">Belongs to the NAD(P)-dependent epimerase/dehydratase family. GDP-mannose 4,6-dehydratase subfamily.</text>
</comment>
<protein>
    <recommendedName>
        <fullName evidence="3">GDP-mannose 4,6-dehydratase</fullName>
        <ecNumber evidence="3">4.2.1.47</ecNumber>
    </recommendedName>
</protein>
<proteinExistence type="inferred from homology"/>
<evidence type="ECO:0000256" key="2">
    <source>
        <dbReference type="ARBA" id="ARBA00009263"/>
    </source>
</evidence>
<dbReference type="SUPFAM" id="SSF51735">
    <property type="entry name" value="NAD(P)-binding Rossmann-fold domains"/>
    <property type="match status" value="1"/>
</dbReference>
<feature type="domain" description="NAD(P)-binding" evidence="5">
    <location>
        <begin position="2"/>
        <end position="243"/>
    </location>
</feature>
<sequence>MNKIKPDEVYHLAAQSYVDYSFDDEFSTLNSNINGTHYILSAVKEFSQHSKFYFAGSSEMFGKAKVSPQDENTPFHPRSAYGISKVAGYHLTQNYREAYNLHASSGILYNHESPRRGFEFVTRKISLAAARIKLGLQKNIYLGNIKPKRDWGHAKDYVEAMWLIVQQNKPDDYVVGTGTTHTVEEFLKKAFEVLDLNYKKYLLVDKNLFRPSEVNLLLSNPNKIKKKLAWRSKITFEELVTEMVLFDYNNEKNSLSSF</sequence>
<dbReference type="Gene3D" id="3.90.25.10">
    <property type="entry name" value="UDP-galactose 4-epimerase, domain 1"/>
    <property type="match status" value="1"/>
</dbReference>
<dbReference type="EMBL" id="UINC01014051">
    <property type="protein sequence ID" value="SVA60204.1"/>
    <property type="molecule type" value="Genomic_DNA"/>
</dbReference>